<sequence length="72" mass="8239">MGILRPRPKPKKAYPNSDRFEEDGRRLYSAYNGTKVARPRRQYSSKRLRLVAIVLVLAVGAVLVFVMSQLPH</sequence>
<reference evidence="2 3" key="1">
    <citation type="submission" date="2018-09" db="EMBL/GenBank/DDBJ databases">
        <title>Mesorhizobium carmichaelinearum sp. nov. isolated from Carmichaelinea spp. root nodules in New Zealand.</title>
        <authorList>
            <person name="De Meyer S.E."/>
        </authorList>
    </citation>
    <scope>NUCLEOTIDE SEQUENCE [LARGE SCALE GENOMIC DNA]</scope>
    <source>
        <strain evidence="2 3">ICMP19557</strain>
    </source>
</reference>
<keyword evidence="1" id="KW-1133">Transmembrane helix</keyword>
<gene>
    <name evidence="2" type="ORF">D3227_38220</name>
</gene>
<keyword evidence="1" id="KW-0472">Membrane</keyword>
<dbReference type="AlphaFoldDB" id="A0A3A5K0A2"/>
<dbReference type="EMBL" id="QZWZ01000082">
    <property type="protein sequence ID" value="RJT23900.1"/>
    <property type="molecule type" value="Genomic_DNA"/>
</dbReference>
<evidence type="ECO:0000256" key="1">
    <source>
        <dbReference type="SAM" id="Phobius"/>
    </source>
</evidence>
<keyword evidence="3" id="KW-1185">Reference proteome</keyword>
<proteinExistence type="predicted"/>
<name>A0A3A5K0A2_9HYPH</name>
<protein>
    <submittedName>
        <fullName evidence="2">Uncharacterized protein</fullName>
    </submittedName>
</protein>
<comment type="caution">
    <text evidence="2">The sequence shown here is derived from an EMBL/GenBank/DDBJ whole genome shotgun (WGS) entry which is preliminary data.</text>
</comment>
<dbReference type="Proteomes" id="UP000272706">
    <property type="component" value="Unassembled WGS sequence"/>
</dbReference>
<organism evidence="2 3">
    <name type="scientific">Mesorhizobium waimense</name>
    <dbReference type="NCBI Taxonomy" id="1300307"/>
    <lineage>
        <taxon>Bacteria</taxon>
        <taxon>Pseudomonadati</taxon>
        <taxon>Pseudomonadota</taxon>
        <taxon>Alphaproteobacteria</taxon>
        <taxon>Hyphomicrobiales</taxon>
        <taxon>Phyllobacteriaceae</taxon>
        <taxon>Mesorhizobium</taxon>
    </lineage>
</organism>
<accession>A0A3A5K0A2</accession>
<keyword evidence="1" id="KW-0812">Transmembrane</keyword>
<evidence type="ECO:0000313" key="3">
    <source>
        <dbReference type="Proteomes" id="UP000272706"/>
    </source>
</evidence>
<evidence type="ECO:0000313" key="2">
    <source>
        <dbReference type="EMBL" id="RJT23900.1"/>
    </source>
</evidence>
<feature type="transmembrane region" description="Helical" evidence="1">
    <location>
        <begin position="48"/>
        <end position="70"/>
    </location>
</feature>